<dbReference type="Pfam" id="PF08245">
    <property type="entry name" value="Mur_ligase_M"/>
    <property type="match status" value="1"/>
</dbReference>
<comment type="caution">
    <text evidence="6">The sequence shown here is derived from an EMBL/GenBank/DDBJ whole genome shotgun (WGS) entry which is preliminary data.</text>
</comment>
<dbReference type="EMBL" id="LBSA01000050">
    <property type="protein sequence ID" value="KKQ07303.1"/>
    <property type="molecule type" value="Genomic_DNA"/>
</dbReference>
<accession>A0A0G0EJS9</accession>
<dbReference type="InterPro" id="IPR036615">
    <property type="entry name" value="Mur_ligase_C_dom_sf"/>
</dbReference>
<dbReference type="SUPFAM" id="SSF53623">
    <property type="entry name" value="MurD-like peptide ligases, catalytic domain"/>
    <property type="match status" value="1"/>
</dbReference>
<keyword evidence="1 6" id="KW-0436">Ligase</keyword>
<feature type="domain" description="Mur ligase central" evidence="5">
    <location>
        <begin position="49"/>
        <end position="235"/>
    </location>
</feature>
<dbReference type="Gene3D" id="3.40.1190.10">
    <property type="entry name" value="Mur-like, catalytic domain"/>
    <property type="match status" value="1"/>
</dbReference>
<dbReference type="PANTHER" id="PTHR43024:SF1">
    <property type="entry name" value="UDP-N-ACETYLMURAMOYL-TRIPEPTIDE--D-ALANYL-D-ALANINE LIGASE"/>
    <property type="match status" value="1"/>
</dbReference>
<evidence type="ECO:0000313" key="7">
    <source>
        <dbReference type="Proteomes" id="UP000034492"/>
    </source>
</evidence>
<dbReference type="InterPro" id="IPR051046">
    <property type="entry name" value="MurCDEF_CellWall_CoF430Synth"/>
</dbReference>
<dbReference type="InterPro" id="IPR013221">
    <property type="entry name" value="Mur_ligase_cen"/>
</dbReference>
<dbReference type="AlphaFoldDB" id="A0A0G0EJS9"/>
<name>A0A0G0EJS9_9BACT</name>
<dbReference type="GO" id="GO:0005524">
    <property type="term" value="F:ATP binding"/>
    <property type="evidence" value="ECO:0007669"/>
    <property type="project" value="UniProtKB-KW"/>
</dbReference>
<dbReference type="Gene3D" id="3.90.190.20">
    <property type="entry name" value="Mur ligase, C-terminal domain"/>
    <property type="match status" value="1"/>
</dbReference>
<evidence type="ECO:0000259" key="5">
    <source>
        <dbReference type="Pfam" id="PF08245"/>
    </source>
</evidence>
<evidence type="ECO:0000256" key="1">
    <source>
        <dbReference type="ARBA" id="ARBA00022598"/>
    </source>
</evidence>
<evidence type="ECO:0000256" key="3">
    <source>
        <dbReference type="ARBA" id="ARBA00022840"/>
    </source>
</evidence>
<dbReference type="InterPro" id="IPR004101">
    <property type="entry name" value="Mur_ligase_C"/>
</dbReference>
<dbReference type="GO" id="GO:0016881">
    <property type="term" value="F:acid-amino acid ligase activity"/>
    <property type="evidence" value="ECO:0007669"/>
    <property type="project" value="InterPro"/>
</dbReference>
<protein>
    <submittedName>
        <fullName evidence="6">UDP-N-acetylmuramoyl-tripeptide-D-alanyl-D-alanine ligase</fullName>
    </submittedName>
</protein>
<dbReference type="PATRIC" id="fig|1618426.3.peg.1191"/>
<keyword evidence="2" id="KW-0547">Nucleotide-binding</keyword>
<dbReference type="Proteomes" id="UP000034492">
    <property type="component" value="Unassembled WGS sequence"/>
</dbReference>
<gene>
    <name evidence="6" type="ORF">US19_C0050G0003</name>
</gene>
<dbReference type="SUPFAM" id="SSF53244">
    <property type="entry name" value="MurD-like peptide ligases, peptide-binding domain"/>
    <property type="match status" value="1"/>
</dbReference>
<sequence>MIDINKHPIWQGNKLWGGINLLKKRGHLVRFFLARQYAKLFPRTLFVGITGSVGKTTTTLACQSVLSEKFKTISTKIDLDPILNIPITILNIRPKTQKVLLEMGVEYPGEMEYYLNMVKPYIGVVTRVSFAHSEFLGSDQEILSEKGKLIEQLPENGYAILNWDDPLVRKLADKTAAQVIFFGTDSINSHVWAGNIKIKDYQTVFELNQGVERVEVRTNLLGRHMVTSLLAAAALGACLGMPLTTIKKGLEKVKSAPHRFDLIEGKNDSFIIDDTHNSSPAAAAEALETLNLLTARRRIVVLGEMKELGVYSEKLHREMAHIIYRNKVDLVFLGTGDANYIADELIKLGFLEDRLFANLQNPQIVSKLIKVLSKGDVVLIKGSRTLRLDEVVKKLSKK</sequence>
<organism evidence="6 7">
    <name type="scientific">Candidatus Daviesbacteria bacterium GW2011_GWB1_36_5</name>
    <dbReference type="NCBI Taxonomy" id="1618426"/>
    <lineage>
        <taxon>Bacteria</taxon>
        <taxon>Candidatus Daviesiibacteriota</taxon>
    </lineage>
</organism>
<feature type="domain" description="Mur ligase C-terminal" evidence="4">
    <location>
        <begin position="258"/>
        <end position="384"/>
    </location>
</feature>
<reference evidence="6 7" key="1">
    <citation type="journal article" date="2015" name="Nature">
        <title>rRNA introns, odd ribosomes, and small enigmatic genomes across a large radiation of phyla.</title>
        <authorList>
            <person name="Brown C.T."/>
            <person name="Hug L.A."/>
            <person name="Thomas B.C."/>
            <person name="Sharon I."/>
            <person name="Castelle C.J."/>
            <person name="Singh A."/>
            <person name="Wilkins M.J."/>
            <person name="Williams K.H."/>
            <person name="Banfield J.F."/>
        </authorList>
    </citation>
    <scope>NUCLEOTIDE SEQUENCE [LARGE SCALE GENOMIC DNA]</scope>
</reference>
<dbReference type="PANTHER" id="PTHR43024">
    <property type="entry name" value="UDP-N-ACETYLMURAMOYL-TRIPEPTIDE--D-ALANYL-D-ALANINE LIGASE"/>
    <property type="match status" value="1"/>
</dbReference>
<proteinExistence type="predicted"/>
<keyword evidence="3" id="KW-0067">ATP-binding</keyword>
<dbReference type="Pfam" id="PF02875">
    <property type="entry name" value="Mur_ligase_C"/>
    <property type="match status" value="1"/>
</dbReference>
<evidence type="ECO:0000256" key="2">
    <source>
        <dbReference type="ARBA" id="ARBA00022741"/>
    </source>
</evidence>
<evidence type="ECO:0000259" key="4">
    <source>
        <dbReference type="Pfam" id="PF02875"/>
    </source>
</evidence>
<dbReference type="InterPro" id="IPR036565">
    <property type="entry name" value="Mur-like_cat_sf"/>
</dbReference>
<evidence type="ECO:0000313" key="6">
    <source>
        <dbReference type="EMBL" id="KKQ07303.1"/>
    </source>
</evidence>